<proteinExistence type="predicted"/>
<keyword evidence="2" id="KW-1185">Reference proteome</keyword>
<reference evidence="1 2" key="1">
    <citation type="journal article" date="2024" name="Nat. Commun.">
        <title>Phylogenomics reveals the evolutionary origins of lichenization in chlorophyte algae.</title>
        <authorList>
            <person name="Puginier C."/>
            <person name="Libourel C."/>
            <person name="Otte J."/>
            <person name="Skaloud P."/>
            <person name="Haon M."/>
            <person name="Grisel S."/>
            <person name="Petersen M."/>
            <person name="Berrin J.G."/>
            <person name="Delaux P.M."/>
            <person name="Dal Grande F."/>
            <person name="Keller J."/>
        </authorList>
    </citation>
    <scope>NUCLEOTIDE SEQUENCE [LARGE SCALE GENOMIC DNA]</scope>
    <source>
        <strain evidence="1 2">SAG 2523</strain>
    </source>
</reference>
<name>A0AAW1SV22_9CHLO</name>
<comment type="caution">
    <text evidence="1">The sequence shown here is derived from an EMBL/GenBank/DDBJ whole genome shotgun (WGS) entry which is preliminary data.</text>
</comment>
<dbReference type="EMBL" id="JALJOV010000811">
    <property type="protein sequence ID" value="KAK9861117.1"/>
    <property type="molecule type" value="Genomic_DNA"/>
</dbReference>
<organism evidence="1 2">
    <name type="scientific">Apatococcus fuscideae</name>
    <dbReference type="NCBI Taxonomy" id="2026836"/>
    <lineage>
        <taxon>Eukaryota</taxon>
        <taxon>Viridiplantae</taxon>
        <taxon>Chlorophyta</taxon>
        <taxon>core chlorophytes</taxon>
        <taxon>Trebouxiophyceae</taxon>
        <taxon>Chlorellales</taxon>
        <taxon>Chlorellaceae</taxon>
        <taxon>Apatococcus</taxon>
    </lineage>
</organism>
<dbReference type="AlphaFoldDB" id="A0AAW1SV22"/>
<protein>
    <submittedName>
        <fullName evidence="1">Uncharacterized protein</fullName>
    </submittedName>
</protein>
<dbReference type="Proteomes" id="UP001485043">
    <property type="component" value="Unassembled WGS sequence"/>
</dbReference>
<gene>
    <name evidence="1" type="ORF">WJX84_001718</name>
</gene>
<sequence length="200" mass="22378">MLEMPRYTEYDEYEEASEAAEAIEEAFQVAEEAAQTSDLADRYLALSQAEEIASEHSLMHLLPDHRDLAEYRRLRSAEWPDQTAFSEAAPTGLSFRRWLHKPASQFAPAVRSGHLMGAPCAFKLINLRKQPLSAAQLWHEVFMLQGPLRALQGVAVPKLIGYGIIKGRSTAFMASELLGPSLDKIPPSALYTQRHGSWKL</sequence>
<accession>A0AAW1SV22</accession>
<evidence type="ECO:0000313" key="2">
    <source>
        <dbReference type="Proteomes" id="UP001485043"/>
    </source>
</evidence>
<evidence type="ECO:0000313" key="1">
    <source>
        <dbReference type="EMBL" id="KAK9861117.1"/>
    </source>
</evidence>